<evidence type="ECO:0000256" key="6">
    <source>
        <dbReference type="ARBA" id="ARBA00023170"/>
    </source>
</evidence>
<keyword evidence="2" id="KW-0812">Transmembrane</keyword>
<dbReference type="EMBL" id="JAUPFM010000019">
    <property type="protein sequence ID" value="KAK2820229.1"/>
    <property type="molecule type" value="Genomic_DNA"/>
</dbReference>
<evidence type="ECO:0000256" key="2">
    <source>
        <dbReference type="ARBA" id="ARBA00022692"/>
    </source>
</evidence>
<reference evidence="10" key="1">
    <citation type="submission" date="2023-07" db="EMBL/GenBank/DDBJ databases">
        <title>Chromosome-level Genome Assembly of Striped Snakehead (Channa striata).</title>
        <authorList>
            <person name="Liu H."/>
        </authorList>
    </citation>
    <scope>NUCLEOTIDE SEQUENCE</scope>
    <source>
        <strain evidence="10">Gz</strain>
        <tissue evidence="10">Muscle</tissue>
    </source>
</reference>
<dbReference type="PANTHER" id="PTHR23037:SF7">
    <property type="entry name" value="INTERLEUKIN-21 RECEPTOR"/>
    <property type="match status" value="1"/>
</dbReference>
<evidence type="ECO:0000256" key="5">
    <source>
        <dbReference type="ARBA" id="ARBA00023136"/>
    </source>
</evidence>
<dbReference type="AlphaFoldDB" id="A0AA88ISX1"/>
<keyword evidence="3 8" id="KW-0732">Signal</keyword>
<name>A0AA88ISX1_CHASR</name>
<evidence type="ECO:0000256" key="8">
    <source>
        <dbReference type="SAM" id="SignalP"/>
    </source>
</evidence>
<feature type="domain" description="Fibronectin type-III" evidence="9">
    <location>
        <begin position="138"/>
        <end position="246"/>
    </location>
</feature>
<comment type="caution">
    <text evidence="10">The sequence shown here is derived from an EMBL/GenBank/DDBJ whole genome shotgun (WGS) entry which is preliminary data.</text>
</comment>
<organism evidence="10 11">
    <name type="scientific">Channa striata</name>
    <name type="common">Snakehead murrel</name>
    <name type="synonym">Ophicephalus striatus</name>
    <dbReference type="NCBI Taxonomy" id="64152"/>
    <lineage>
        <taxon>Eukaryota</taxon>
        <taxon>Metazoa</taxon>
        <taxon>Chordata</taxon>
        <taxon>Craniata</taxon>
        <taxon>Vertebrata</taxon>
        <taxon>Euteleostomi</taxon>
        <taxon>Actinopterygii</taxon>
        <taxon>Neopterygii</taxon>
        <taxon>Teleostei</taxon>
        <taxon>Neoteleostei</taxon>
        <taxon>Acanthomorphata</taxon>
        <taxon>Anabantaria</taxon>
        <taxon>Anabantiformes</taxon>
        <taxon>Channoidei</taxon>
        <taxon>Channidae</taxon>
        <taxon>Channa</taxon>
    </lineage>
</organism>
<evidence type="ECO:0000259" key="9">
    <source>
        <dbReference type="PROSITE" id="PS50853"/>
    </source>
</evidence>
<dbReference type="PROSITE" id="PS50853">
    <property type="entry name" value="FN3"/>
    <property type="match status" value="1"/>
</dbReference>
<dbReference type="InterPro" id="IPR003961">
    <property type="entry name" value="FN3_dom"/>
</dbReference>
<keyword evidence="4" id="KW-1133">Transmembrane helix</keyword>
<protein>
    <recommendedName>
        <fullName evidence="9">Fibronectin type-III domain-containing protein</fullName>
    </recommendedName>
</protein>
<sequence length="454" mass="51495">MVRSWTPRMKLLMLLLLLLLLSSASVICPHVAGGHNLHCVTDYLFTINCSLTITPLANASDSNYSYWLTLTQDEEETVVCHLTKSYGYSSCSVVRSGLNQDIFTDLDTFEISLCHKQNDEPEICEMLDNDFTPYTNIKPNAPCCLRVTHNSSKHHFSWKSTYEEYRGKTRLVENLEYQLYYYKTGEKQNERARAINTESTNYLVDDQEFVPDTEYTARVRASPNQAFFMGNCSDWSTEVQWRTESAMNDLPLDIFVLDLGKKVFIPLCVMVPLVLFLCYAPVVKWRQSSFIPTPAPYFHTLYRDCQGDFKSWVVTPENSDMLKAEETLQIDTLTKCAEVQEEESHPHHQLMEGSAYSNIMDPACDLSLLGVPYTVSSMDQLSPQHQTLISPPGSPAEGDSGCWLCSDLVLEKDPPWYCNEYCTLSTFQQASPPTAEHESSCPQAVIRADATRVA</sequence>
<evidence type="ECO:0000313" key="10">
    <source>
        <dbReference type="EMBL" id="KAK2820229.1"/>
    </source>
</evidence>
<feature type="chain" id="PRO_5041682267" description="Fibronectin type-III domain-containing protein" evidence="8">
    <location>
        <begin position="25"/>
        <end position="454"/>
    </location>
</feature>
<dbReference type="PANTHER" id="PTHR23037">
    <property type="entry name" value="CYTOKINE RECEPTOR"/>
    <property type="match status" value="1"/>
</dbReference>
<keyword evidence="11" id="KW-1185">Reference proteome</keyword>
<comment type="subcellular location">
    <subcellularLocation>
        <location evidence="1">Membrane</location>
        <topology evidence="1">Single-pass type I membrane protein</topology>
    </subcellularLocation>
</comment>
<keyword evidence="7" id="KW-0325">Glycoprotein</keyword>
<accession>A0AA88ISX1</accession>
<evidence type="ECO:0000256" key="3">
    <source>
        <dbReference type="ARBA" id="ARBA00022729"/>
    </source>
</evidence>
<gene>
    <name evidence="10" type="ORF">Q5P01_023188</name>
</gene>
<evidence type="ECO:0000256" key="7">
    <source>
        <dbReference type="ARBA" id="ARBA00023180"/>
    </source>
</evidence>
<dbReference type="InterPro" id="IPR013783">
    <property type="entry name" value="Ig-like_fold"/>
</dbReference>
<dbReference type="Gene3D" id="2.60.40.10">
    <property type="entry name" value="Immunoglobulins"/>
    <property type="match status" value="1"/>
</dbReference>
<evidence type="ECO:0000313" key="11">
    <source>
        <dbReference type="Proteomes" id="UP001187415"/>
    </source>
</evidence>
<proteinExistence type="predicted"/>
<evidence type="ECO:0000256" key="1">
    <source>
        <dbReference type="ARBA" id="ARBA00004479"/>
    </source>
</evidence>
<dbReference type="SUPFAM" id="SSF49265">
    <property type="entry name" value="Fibronectin type III"/>
    <property type="match status" value="1"/>
</dbReference>
<dbReference type="CDD" id="cd00063">
    <property type="entry name" value="FN3"/>
    <property type="match status" value="1"/>
</dbReference>
<dbReference type="GO" id="GO:0009897">
    <property type="term" value="C:external side of plasma membrane"/>
    <property type="evidence" value="ECO:0007669"/>
    <property type="project" value="TreeGrafter"/>
</dbReference>
<dbReference type="Proteomes" id="UP001187415">
    <property type="component" value="Unassembled WGS sequence"/>
</dbReference>
<feature type="signal peptide" evidence="8">
    <location>
        <begin position="1"/>
        <end position="24"/>
    </location>
</feature>
<keyword evidence="6" id="KW-0675">Receptor</keyword>
<evidence type="ECO:0000256" key="4">
    <source>
        <dbReference type="ARBA" id="ARBA00022989"/>
    </source>
</evidence>
<dbReference type="GO" id="GO:0004896">
    <property type="term" value="F:cytokine receptor activity"/>
    <property type="evidence" value="ECO:0007669"/>
    <property type="project" value="TreeGrafter"/>
</dbReference>
<keyword evidence="5" id="KW-0472">Membrane</keyword>
<dbReference type="InterPro" id="IPR036116">
    <property type="entry name" value="FN3_sf"/>
</dbReference>